<evidence type="ECO:0000313" key="1">
    <source>
        <dbReference type="EMBL" id="CAK0819426.1"/>
    </source>
</evidence>
<comment type="caution">
    <text evidence="1">The sequence shown here is derived from an EMBL/GenBank/DDBJ whole genome shotgun (WGS) entry which is preliminary data.</text>
</comment>
<feature type="non-terminal residue" evidence="1">
    <location>
        <position position="251"/>
    </location>
</feature>
<protein>
    <submittedName>
        <fullName evidence="1">Uncharacterized protein</fullName>
    </submittedName>
</protein>
<name>A0ABN9RML2_9DINO</name>
<proteinExistence type="predicted"/>
<gene>
    <name evidence="1" type="ORF">PCOR1329_LOCUS21421</name>
</gene>
<sequence>SSPLPRWMLQRPPGAAGVQTLPEFTELPFAQALEMACRQLPRGSAHAAAAQRVLQLAMAPAPVLHRHSSKARALLLQAMGRVMHGDAAGLCRGLSAGLLPALRREAEAEARSQPGQVRQWLAAQTLFATLKAVLPAMDSAPVADTANQAHPVAAVWQEHWPVVVAAMLHWEPSPVDDEPLASASEALGLAATSLPGLLREAVGLLVRSACERELPDAQLRALMWVVRKATGNGLWSGISQHRSGVCVSQEG</sequence>
<reference evidence="1" key="1">
    <citation type="submission" date="2023-10" db="EMBL/GenBank/DDBJ databases">
        <authorList>
            <person name="Chen Y."/>
            <person name="Shah S."/>
            <person name="Dougan E. K."/>
            <person name="Thang M."/>
            <person name="Chan C."/>
        </authorList>
    </citation>
    <scope>NUCLEOTIDE SEQUENCE [LARGE SCALE GENOMIC DNA]</scope>
</reference>
<organism evidence="1 2">
    <name type="scientific">Prorocentrum cordatum</name>
    <dbReference type="NCBI Taxonomy" id="2364126"/>
    <lineage>
        <taxon>Eukaryota</taxon>
        <taxon>Sar</taxon>
        <taxon>Alveolata</taxon>
        <taxon>Dinophyceae</taxon>
        <taxon>Prorocentrales</taxon>
        <taxon>Prorocentraceae</taxon>
        <taxon>Prorocentrum</taxon>
    </lineage>
</organism>
<evidence type="ECO:0000313" key="2">
    <source>
        <dbReference type="Proteomes" id="UP001189429"/>
    </source>
</evidence>
<keyword evidence="2" id="KW-1185">Reference proteome</keyword>
<dbReference type="Proteomes" id="UP001189429">
    <property type="component" value="Unassembled WGS sequence"/>
</dbReference>
<accession>A0ABN9RML2</accession>
<dbReference type="EMBL" id="CAUYUJ010007057">
    <property type="protein sequence ID" value="CAK0819426.1"/>
    <property type="molecule type" value="Genomic_DNA"/>
</dbReference>
<feature type="non-terminal residue" evidence="1">
    <location>
        <position position="1"/>
    </location>
</feature>